<sequence>MTARRTKIFFDGGCRPNPGPIEVAVVAGGAAMIGRSLGEGGSIDAEWLALIAALRFARERGIDDFVLLGDSASVVAQALGRVPARGAAAAHLAAFRDLAGTGPAPRVRHIGRAQNLAGIALAKLHPR</sequence>
<comment type="caution">
    <text evidence="2">The sequence shown here is derived from an EMBL/GenBank/DDBJ whole genome shotgun (WGS) entry which is preliminary data.</text>
</comment>
<evidence type="ECO:0000259" key="1">
    <source>
        <dbReference type="Pfam" id="PF13456"/>
    </source>
</evidence>
<dbReference type="InterPro" id="IPR036397">
    <property type="entry name" value="RNaseH_sf"/>
</dbReference>
<name>A0ABN1MB75_9SPHN</name>
<dbReference type="InterPro" id="IPR012337">
    <property type="entry name" value="RNaseH-like_sf"/>
</dbReference>
<dbReference type="RefSeq" id="WP_215350194.1">
    <property type="nucleotide sequence ID" value="NZ_BAAAFE010000009.1"/>
</dbReference>
<dbReference type="SUPFAM" id="SSF53098">
    <property type="entry name" value="Ribonuclease H-like"/>
    <property type="match status" value="1"/>
</dbReference>
<feature type="domain" description="RNase H type-1" evidence="1">
    <location>
        <begin position="43"/>
        <end position="124"/>
    </location>
</feature>
<dbReference type="Pfam" id="PF13456">
    <property type="entry name" value="RVT_3"/>
    <property type="match status" value="1"/>
</dbReference>
<protein>
    <recommendedName>
        <fullName evidence="1">RNase H type-1 domain-containing protein</fullName>
    </recommendedName>
</protein>
<evidence type="ECO:0000313" key="2">
    <source>
        <dbReference type="EMBL" id="GAA0866554.1"/>
    </source>
</evidence>
<accession>A0ABN1MB75</accession>
<organism evidence="2 3">
    <name type="scientific">Sphingopyxis soli</name>
    <dbReference type="NCBI Taxonomy" id="592051"/>
    <lineage>
        <taxon>Bacteria</taxon>
        <taxon>Pseudomonadati</taxon>
        <taxon>Pseudomonadota</taxon>
        <taxon>Alphaproteobacteria</taxon>
        <taxon>Sphingomonadales</taxon>
        <taxon>Sphingomonadaceae</taxon>
        <taxon>Sphingopyxis</taxon>
    </lineage>
</organism>
<dbReference type="InterPro" id="IPR002156">
    <property type="entry name" value="RNaseH_domain"/>
</dbReference>
<dbReference type="EMBL" id="BAAAFE010000009">
    <property type="protein sequence ID" value="GAA0866554.1"/>
    <property type="molecule type" value="Genomic_DNA"/>
</dbReference>
<proteinExistence type="predicted"/>
<dbReference type="Proteomes" id="UP001500738">
    <property type="component" value="Unassembled WGS sequence"/>
</dbReference>
<keyword evidence="3" id="KW-1185">Reference proteome</keyword>
<gene>
    <name evidence="2" type="ORF">GCM10009115_29910</name>
</gene>
<evidence type="ECO:0000313" key="3">
    <source>
        <dbReference type="Proteomes" id="UP001500738"/>
    </source>
</evidence>
<reference evidence="2 3" key="1">
    <citation type="journal article" date="2019" name="Int. J. Syst. Evol. Microbiol.">
        <title>The Global Catalogue of Microorganisms (GCM) 10K type strain sequencing project: providing services to taxonomists for standard genome sequencing and annotation.</title>
        <authorList>
            <consortium name="The Broad Institute Genomics Platform"/>
            <consortium name="The Broad Institute Genome Sequencing Center for Infectious Disease"/>
            <person name="Wu L."/>
            <person name="Ma J."/>
        </authorList>
    </citation>
    <scope>NUCLEOTIDE SEQUENCE [LARGE SCALE GENOMIC DNA]</scope>
    <source>
        <strain evidence="2 3">JCM 15910</strain>
    </source>
</reference>
<dbReference type="Gene3D" id="3.30.420.10">
    <property type="entry name" value="Ribonuclease H-like superfamily/Ribonuclease H"/>
    <property type="match status" value="1"/>
</dbReference>